<accession>U6L3T6</accession>
<dbReference type="PANTHER" id="PTHR11319">
    <property type="entry name" value="G PROTEIN-COUPLED RECEPTOR-RELATED"/>
    <property type="match status" value="1"/>
</dbReference>
<organism evidence="3 4">
    <name type="scientific">Eimeria tenella</name>
    <name type="common">Coccidian parasite</name>
    <dbReference type="NCBI Taxonomy" id="5802"/>
    <lineage>
        <taxon>Eukaryota</taxon>
        <taxon>Sar</taxon>
        <taxon>Alveolata</taxon>
        <taxon>Apicomplexa</taxon>
        <taxon>Conoidasida</taxon>
        <taxon>Coccidia</taxon>
        <taxon>Eucoccidiorida</taxon>
        <taxon>Eimeriorina</taxon>
        <taxon>Eimeriidae</taxon>
        <taxon>Eimeria</taxon>
    </lineage>
</organism>
<keyword evidence="1" id="KW-0472">Membrane</keyword>
<evidence type="ECO:0000259" key="2">
    <source>
        <dbReference type="Pfam" id="PF24633"/>
    </source>
</evidence>
<feature type="transmembrane region" description="Helical" evidence="1">
    <location>
        <begin position="223"/>
        <end position="241"/>
    </location>
</feature>
<keyword evidence="1" id="KW-0812">Transmembrane</keyword>
<keyword evidence="1" id="KW-1133">Transmembrane helix</keyword>
<feature type="transmembrane region" description="Helical" evidence="1">
    <location>
        <begin position="134"/>
        <end position="160"/>
    </location>
</feature>
<dbReference type="VEuPathDB" id="ToxoDB:ETH_00015620"/>
<proteinExistence type="predicted"/>
<dbReference type="GeneID" id="25252278"/>
<evidence type="ECO:0000256" key="1">
    <source>
        <dbReference type="SAM" id="Phobius"/>
    </source>
</evidence>
<feature type="transmembrane region" description="Helical" evidence="1">
    <location>
        <begin position="333"/>
        <end position="359"/>
    </location>
</feature>
<gene>
    <name evidence="3" type="ORF">ETH_00015620</name>
</gene>
<reference evidence="3" key="1">
    <citation type="submission" date="2013-10" db="EMBL/GenBank/DDBJ databases">
        <title>Genomic analysis of the causative agents of coccidiosis in chickens.</title>
        <authorList>
            <person name="Reid A.J."/>
            <person name="Blake D."/>
            <person name="Billington K."/>
            <person name="Browne H."/>
            <person name="Dunn M."/>
            <person name="Hung S."/>
            <person name="Kawahara F."/>
            <person name="Miranda-Saavedra D."/>
            <person name="Mourier T."/>
            <person name="Nagra H."/>
            <person name="Otto T.D."/>
            <person name="Rawlings N."/>
            <person name="Sanchez A."/>
            <person name="Sanders M."/>
            <person name="Subramaniam C."/>
            <person name="Tay Y."/>
            <person name="Dear P."/>
            <person name="Doerig C."/>
            <person name="Gruber A."/>
            <person name="Parkinson J."/>
            <person name="Shirley M."/>
            <person name="Wan K.L."/>
            <person name="Berriman M."/>
            <person name="Tomley F."/>
            <person name="Pain A."/>
        </authorList>
    </citation>
    <scope>NUCLEOTIDE SEQUENCE [LARGE SCALE GENOMIC DNA]</scope>
    <source>
        <strain evidence="3">Houghton</strain>
    </source>
</reference>
<feature type="transmembrane region" description="Helical" evidence="1">
    <location>
        <begin position="365"/>
        <end position="383"/>
    </location>
</feature>
<protein>
    <recommendedName>
        <fullName evidence="2">DUF7630 domain-containing protein</fullName>
    </recommendedName>
</protein>
<dbReference type="InterPro" id="IPR056047">
    <property type="entry name" value="CRMPA-like_DUF7630"/>
</dbReference>
<feature type="transmembrane region" description="Helical" evidence="1">
    <location>
        <begin position="287"/>
        <end position="312"/>
    </location>
</feature>
<feature type="transmembrane region" description="Helical" evidence="1">
    <location>
        <begin position="37"/>
        <end position="55"/>
    </location>
</feature>
<dbReference type="AlphaFoldDB" id="U6L3T6"/>
<sequence length="481" mass="54919">MGDFLCSECKEGFSNNFESEELCTVCPQVSLNGCLLFLYYLGLLLFNIVMAYLNVSAGFNRRSIHSIVIKIASNFVTCMWVFCVIDLETLGVPSWFLRLQTDVQQQMSVSQKSRWLSIDCLLRSLFSLSYSETYFYSMLFYLLLPLALPAAATLLLYLLVSRLQQQQRSETQRKLLLLQQTQQFQLLSLSQQLREKLEEDRLFLMFRYVSLPEETLWRRLSKFLEDMTPVFVTIWFFIYTSTSRNMLSLLKCTGIEFGDTQGGTKFFLAAAMSMQCQVSPRSPYLPFFLLGVVGLLLWSVGIPLGAFLVLFVNRKNLNSKQTRLKFGFLHNGFVRQFWFWETVVFARKLAVLVVSSTAFFVSKSLPSATVAAATALAIAFNILHLKCQPFDKRQGDTSLAVSFRVFCGRWFNLGSPLGCSAGDSSIWGLLWGALEETVQFRVSFGLVERRQFIFRVSFGFFKGDRSILASPLGCSLRRQFS</sequence>
<keyword evidence="4" id="KW-1185">Reference proteome</keyword>
<reference evidence="3" key="2">
    <citation type="submission" date="2013-10" db="EMBL/GenBank/DDBJ databases">
        <authorList>
            <person name="Aslett M."/>
        </authorList>
    </citation>
    <scope>NUCLEOTIDE SEQUENCE [LARGE SCALE GENOMIC DNA]</scope>
    <source>
        <strain evidence="3">Houghton</strain>
    </source>
</reference>
<feature type="domain" description="DUF7630" evidence="2">
    <location>
        <begin position="2"/>
        <end position="26"/>
    </location>
</feature>
<name>U6L3T6_EIMTE</name>
<dbReference type="Pfam" id="PF24633">
    <property type="entry name" value="DUF7630"/>
    <property type="match status" value="1"/>
</dbReference>
<feature type="transmembrane region" description="Helical" evidence="1">
    <location>
        <begin position="67"/>
        <end position="87"/>
    </location>
</feature>
<dbReference type="OrthoDB" id="411811at2759"/>
<dbReference type="Proteomes" id="UP000030747">
    <property type="component" value="Unassembled WGS sequence"/>
</dbReference>
<dbReference type="VEuPathDB" id="ToxoDB:ETH2_0101200"/>
<dbReference type="OMA" id="HANSIRK"/>
<dbReference type="RefSeq" id="XP_013234617.1">
    <property type="nucleotide sequence ID" value="XM_013379163.1"/>
</dbReference>
<evidence type="ECO:0000313" key="4">
    <source>
        <dbReference type="Proteomes" id="UP000030747"/>
    </source>
</evidence>
<dbReference type="PANTHER" id="PTHR11319:SF35">
    <property type="entry name" value="OUTER MEMBRANE PROTEIN PMPC-RELATED"/>
    <property type="match status" value="1"/>
</dbReference>
<dbReference type="EMBL" id="HG676273">
    <property type="protein sequence ID" value="CDJ43868.1"/>
    <property type="molecule type" value="Genomic_DNA"/>
</dbReference>
<evidence type="ECO:0000313" key="3">
    <source>
        <dbReference type="EMBL" id="CDJ43868.1"/>
    </source>
</evidence>